<evidence type="ECO:0000313" key="2">
    <source>
        <dbReference type="EMBL" id="KAJ8896826.1"/>
    </source>
</evidence>
<evidence type="ECO:0000313" key="3">
    <source>
        <dbReference type="Proteomes" id="UP001159363"/>
    </source>
</evidence>
<evidence type="ECO:0000256" key="1">
    <source>
        <dbReference type="SAM" id="MobiDB-lite"/>
    </source>
</evidence>
<reference evidence="2 3" key="1">
    <citation type="submission" date="2023-02" db="EMBL/GenBank/DDBJ databases">
        <title>LHISI_Scaffold_Assembly.</title>
        <authorList>
            <person name="Stuart O.P."/>
            <person name="Cleave R."/>
            <person name="Magrath M.J.L."/>
            <person name="Mikheyev A.S."/>
        </authorList>
    </citation>
    <scope>NUCLEOTIDE SEQUENCE [LARGE SCALE GENOMIC DNA]</scope>
    <source>
        <strain evidence="2">Daus_M_001</strain>
        <tissue evidence="2">Leg muscle</tissue>
    </source>
</reference>
<dbReference type="EMBL" id="JARBHB010000001">
    <property type="protein sequence ID" value="KAJ8896826.1"/>
    <property type="molecule type" value="Genomic_DNA"/>
</dbReference>
<comment type="caution">
    <text evidence="2">The sequence shown here is derived from an EMBL/GenBank/DDBJ whole genome shotgun (WGS) entry which is preliminary data.</text>
</comment>
<gene>
    <name evidence="2" type="ORF">PR048_002172</name>
</gene>
<dbReference type="Proteomes" id="UP001159363">
    <property type="component" value="Chromosome 1"/>
</dbReference>
<sequence length="960" mass="107043">MPAGSQCDDNSEQRQSMSRVRGATVVLSCMAGRGFGGDDRCVIGGRWRECRGGTIRADFKVTSGFAYLPLGFSTRRSSDRALKSLVVKAAASIPAAAVTWKWRFCQCRATSPRERKQWEDCVTVSGREWLEICLPACQLPVLGALQVALLLSFTWVGRAKSVLKPMIMKQRRNARAEETGKPRGNPSTIMHPLFKVDLGHRWNAMVGETTLLKPSSATFPNEGPRWSSGQTNHISHRRTGLVFARGIVADDATGQRVFLRRSPVFPALEFRCCSILDPLHPHRLLRPRTYLSDAHFVPSQPEVRMWSDETIVKKQRSALADGNFYVPGLNPPAISIRKPLLEIVGDLVLACYGSVPNCRSHLPPEFSSNSPTCPGAFMYSRLHSIGFTLSRPFTPQTPRPPSSRNLPSSSVLFADCRRRSSRNFSQCRVALSYKNILSHTPKWSKSPEGRRRGCDVSQVSCQLFLAAWRRTARRVYLERGEDRGESHLPQRRPAHNGTSRPRREINREKGSIVYTTYMHSGALLLDFSSGQPDFYFPWLPEVTQANSGIFVTYAMSRSYTFLFLRSTYSVCDDPSVDEKSCSHLQTQQSAIPLSRRSVHVTTRYVHDGVVEESEEAMAKERHSHSSAASRHPLASHEGEPGSIPGRVTPRFRKWKSCLAMPLVGGFSRGSPISTPLDVCIVGGEETDENHNAVVDLRLTSYRRCVRRVLHEYYKRPPDDAIVRKQRYRLVTRKHCDETSKDGDVDSRDTEMMDNYICNRRTMLPGMKSTGLNYRHPIVCLDVIGSGTIRDATGNKCNTSETMTNTSTHVPYLGLENRTRRTVSELHYGVSLLASHQGEPGSIPCRATPRFLQVGIVPGDDSDRWVFTGISSFPHPFIPALIHSHLMSPSSALKTSLLRTTQNSSLTALIKGCSILLTVCHTVTNVNLKQVLKVAARCLSTDVASPLHCLADPLQDDRSGL</sequence>
<accession>A0ABQ9IKJ0</accession>
<feature type="region of interest" description="Disordered" evidence="1">
    <location>
        <begin position="613"/>
        <end position="646"/>
    </location>
</feature>
<keyword evidence="3" id="KW-1185">Reference proteome</keyword>
<name>A0ABQ9IKJ0_9NEOP</name>
<protein>
    <submittedName>
        <fullName evidence="2">Uncharacterized protein</fullName>
    </submittedName>
</protein>
<organism evidence="2 3">
    <name type="scientific">Dryococelus australis</name>
    <dbReference type="NCBI Taxonomy" id="614101"/>
    <lineage>
        <taxon>Eukaryota</taxon>
        <taxon>Metazoa</taxon>
        <taxon>Ecdysozoa</taxon>
        <taxon>Arthropoda</taxon>
        <taxon>Hexapoda</taxon>
        <taxon>Insecta</taxon>
        <taxon>Pterygota</taxon>
        <taxon>Neoptera</taxon>
        <taxon>Polyneoptera</taxon>
        <taxon>Phasmatodea</taxon>
        <taxon>Verophasmatodea</taxon>
        <taxon>Anareolatae</taxon>
        <taxon>Phasmatidae</taxon>
        <taxon>Eurycanthinae</taxon>
        <taxon>Dryococelus</taxon>
    </lineage>
</organism>
<proteinExistence type="predicted"/>
<feature type="region of interest" description="Disordered" evidence="1">
    <location>
        <begin position="481"/>
        <end position="506"/>
    </location>
</feature>